<dbReference type="SUPFAM" id="SSF81383">
    <property type="entry name" value="F-box domain"/>
    <property type="match status" value="1"/>
</dbReference>
<name>A0AA38RU40_9PEZI</name>
<gene>
    <name evidence="2" type="ORF">NKR19_g3620</name>
</gene>
<evidence type="ECO:0000313" key="3">
    <source>
        <dbReference type="Proteomes" id="UP001174691"/>
    </source>
</evidence>
<protein>
    <recommendedName>
        <fullName evidence="1">F-box domain-containing protein</fullName>
    </recommendedName>
</protein>
<dbReference type="InterPro" id="IPR036047">
    <property type="entry name" value="F-box-like_dom_sf"/>
</dbReference>
<feature type="domain" description="F-box" evidence="1">
    <location>
        <begin position="82"/>
        <end position="117"/>
    </location>
</feature>
<dbReference type="EMBL" id="JANBVN010000041">
    <property type="protein sequence ID" value="KAJ9158133.1"/>
    <property type="molecule type" value="Genomic_DNA"/>
</dbReference>
<comment type="caution">
    <text evidence="2">The sequence shown here is derived from an EMBL/GenBank/DDBJ whole genome shotgun (WGS) entry which is preliminary data.</text>
</comment>
<proteinExistence type="predicted"/>
<dbReference type="PROSITE" id="PS50181">
    <property type="entry name" value="FBOX"/>
    <property type="match status" value="1"/>
</dbReference>
<organism evidence="2 3">
    <name type="scientific">Coniochaeta hoffmannii</name>
    <dbReference type="NCBI Taxonomy" id="91930"/>
    <lineage>
        <taxon>Eukaryota</taxon>
        <taxon>Fungi</taxon>
        <taxon>Dikarya</taxon>
        <taxon>Ascomycota</taxon>
        <taxon>Pezizomycotina</taxon>
        <taxon>Sordariomycetes</taxon>
        <taxon>Sordariomycetidae</taxon>
        <taxon>Coniochaetales</taxon>
        <taxon>Coniochaetaceae</taxon>
        <taxon>Coniochaeta</taxon>
    </lineage>
</organism>
<dbReference type="AlphaFoldDB" id="A0AA38RU40"/>
<sequence length="276" mass="30934">MNGFPSDDYDPDYFDKPPSLAERICVRDRTLITDFDEYTFRTPRAGLFAGDWVLPYPNINPIRQFRFHLDICGSTSASSGGSAFLEHLPRELLHQILSLLEPCSVVAFAGTSVVCRRAVLSLQCFEAVANCPRLLGTILYLRCRFFTFAQLASCISDTRCRQWNCRHYGDVLYLVTGCRLCYDHWCIGWTPGIVQSQLEEEALAADIPHICVLPGYYGSLGEGVCSQPRYAFDSYALADKFDYRGKGVAYGNGNEPPLMSFVAALQMPYYNGLSDS</sequence>
<dbReference type="Pfam" id="PF00646">
    <property type="entry name" value="F-box"/>
    <property type="match status" value="1"/>
</dbReference>
<evidence type="ECO:0000259" key="1">
    <source>
        <dbReference type="PROSITE" id="PS50181"/>
    </source>
</evidence>
<accession>A0AA38RU40</accession>
<evidence type="ECO:0000313" key="2">
    <source>
        <dbReference type="EMBL" id="KAJ9158133.1"/>
    </source>
</evidence>
<dbReference type="CDD" id="cd09917">
    <property type="entry name" value="F-box_SF"/>
    <property type="match status" value="1"/>
</dbReference>
<dbReference type="Proteomes" id="UP001174691">
    <property type="component" value="Unassembled WGS sequence"/>
</dbReference>
<dbReference type="InterPro" id="IPR001810">
    <property type="entry name" value="F-box_dom"/>
</dbReference>
<keyword evidence="3" id="KW-1185">Reference proteome</keyword>
<reference evidence="2" key="1">
    <citation type="submission" date="2022-07" db="EMBL/GenBank/DDBJ databases">
        <title>Fungi with potential for degradation of polypropylene.</title>
        <authorList>
            <person name="Gostincar C."/>
        </authorList>
    </citation>
    <scope>NUCLEOTIDE SEQUENCE</scope>
    <source>
        <strain evidence="2">EXF-13287</strain>
    </source>
</reference>